<feature type="chain" id="PRO_5022889591" description="DUF5666 domain-containing protein" evidence="2">
    <location>
        <begin position="21"/>
        <end position="238"/>
    </location>
</feature>
<dbReference type="Proteomes" id="UP000317243">
    <property type="component" value="Unassembled WGS sequence"/>
</dbReference>
<accession>A0A5C5WPW6</accession>
<proteinExistence type="predicted"/>
<feature type="region of interest" description="Disordered" evidence="1">
    <location>
        <begin position="218"/>
        <end position="238"/>
    </location>
</feature>
<evidence type="ECO:0000256" key="2">
    <source>
        <dbReference type="SAM" id="SignalP"/>
    </source>
</evidence>
<dbReference type="RefSeq" id="WP_146510536.1">
    <property type="nucleotide sequence ID" value="NZ_SIHI01000007.1"/>
</dbReference>
<name>A0A5C5WPW6_9PLAN</name>
<reference evidence="3 4" key="1">
    <citation type="submission" date="2019-02" db="EMBL/GenBank/DDBJ databases">
        <title>Deep-cultivation of Planctomycetes and their phenomic and genomic characterization uncovers novel biology.</title>
        <authorList>
            <person name="Wiegand S."/>
            <person name="Jogler M."/>
            <person name="Boedeker C."/>
            <person name="Pinto D."/>
            <person name="Vollmers J."/>
            <person name="Rivas-Marin E."/>
            <person name="Kohn T."/>
            <person name="Peeters S.H."/>
            <person name="Heuer A."/>
            <person name="Rast P."/>
            <person name="Oberbeckmann S."/>
            <person name="Bunk B."/>
            <person name="Jeske O."/>
            <person name="Meyerdierks A."/>
            <person name="Storesund J.E."/>
            <person name="Kallscheuer N."/>
            <person name="Luecker S."/>
            <person name="Lage O.M."/>
            <person name="Pohl T."/>
            <person name="Merkel B.J."/>
            <person name="Hornburger P."/>
            <person name="Mueller R.-W."/>
            <person name="Bruemmer F."/>
            <person name="Labrenz M."/>
            <person name="Spormann A.M."/>
            <person name="Op Den Camp H."/>
            <person name="Overmann J."/>
            <person name="Amann R."/>
            <person name="Jetten M.S.M."/>
            <person name="Mascher T."/>
            <person name="Medema M.H."/>
            <person name="Devos D.P."/>
            <person name="Kaster A.-K."/>
            <person name="Ovreas L."/>
            <person name="Rohde M."/>
            <person name="Galperin M.Y."/>
            <person name="Jogler C."/>
        </authorList>
    </citation>
    <scope>NUCLEOTIDE SEQUENCE [LARGE SCALE GENOMIC DNA]</scope>
    <source>
        <strain evidence="3 4">KOR42</strain>
    </source>
</reference>
<evidence type="ECO:0000313" key="3">
    <source>
        <dbReference type="EMBL" id="TWT52169.1"/>
    </source>
</evidence>
<evidence type="ECO:0000313" key="4">
    <source>
        <dbReference type="Proteomes" id="UP000317243"/>
    </source>
</evidence>
<gene>
    <name evidence="3" type="ORF">KOR42_30370</name>
</gene>
<feature type="signal peptide" evidence="2">
    <location>
        <begin position="1"/>
        <end position="20"/>
    </location>
</feature>
<evidence type="ECO:0000256" key="1">
    <source>
        <dbReference type="SAM" id="MobiDB-lite"/>
    </source>
</evidence>
<dbReference type="AlphaFoldDB" id="A0A5C5WPW6"/>
<organism evidence="3 4">
    <name type="scientific">Thalassoglobus neptunius</name>
    <dbReference type="NCBI Taxonomy" id="1938619"/>
    <lineage>
        <taxon>Bacteria</taxon>
        <taxon>Pseudomonadati</taxon>
        <taxon>Planctomycetota</taxon>
        <taxon>Planctomycetia</taxon>
        <taxon>Planctomycetales</taxon>
        <taxon>Planctomycetaceae</taxon>
        <taxon>Thalassoglobus</taxon>
    </lineage>
</organism>
<evidence type="ECO:0008006" key="5">
    <source>
        <dbReference type="Google" id="ProtNLM"/>
    </source>
</evidence>
<comment type="caution">
    <text evidence="3">The sequence shown here is derived from an EMBL/GenBank/DDBJ whole genome shotgun (WGS) entry which is preliminary data.</text>
</comment>
<protein>
    <recommendedName>
        <fullName evidence="5">DUF5666 domain-containing protein</fullName>
    </recommendedName>
</protein>
<sequence length="238" mass="25110" precursor="true">MKTLASVILLVSLASSTALGQVTTYSTYTLHPVQGTVKSVSRNGIIMEKDGKTGPIPMTPKTTVRVEGVGDPGFVRPGAVITVNGVIAGKAALRNASVTVHLSPQQTARQQTRTVRQNASEMTITGVIVNMNPLTINATDLLRMEVGGGNVGVSVPPVSPGKILVDPNQAAKQRVSVVLGSTGKFIQPGDTVTYYYTDKNPKLAHSVVVRKAEPLESAKIYNTGGQATDEKKETEDSE</sequence>
<keyword evidence="4" id="KW-1185">Reference proteome</keyword>
<feature type="compositionally biased region" description="Basic and acidic residues" evidence="1">
    <location>
        <begin position="228"/>
        <end position="238"/>
    </location>
</feature>
<keyword evidence="2" id="KW-0732">Signal</keyword>
<dbReference type="EMBL" id="SIHI01000007">
    <property type="protein sequence ID" value="TWT52169.1"/>
    <property type="molecule type" value="Genomic_DNA"/>
</dbReference>